<comment type="subcellular location">
    <subcellularLocation>
        <location evidence="2">Endomembrane system</location>
        <topology evidence="2">Multi-pass membrane protein</topology>
    </subcellularLocation>
</comment>
<evidence type="ECO:0000256" key="10">
    <source>
        <dbReference type="SAM" id="Phobius"/>
    </source>
</evidence>
<protein>
    <recommendedName>
        <fullName evidence="4">RING-type E3 ubiquitin transferase</fullName>
        <ecNumber evidence="4">2.3.2.27</ecNumber>
    </recommendedName>
</protein>
<comment type="pathway">
    <text evidence="3">Protein modification; protein ubiquitination.</text>
</comment>
<evidence type="ECO:0000256" key="7">
    <source>
        <dbReference type="ARBA" id="ARBA00022786"/>
    </source>
</evidence>
<feature type="transmembrane region" description="Helical" evidence="10">
    <location>
        <begin position="471"/>
        <end position="497"/>
    </location>
</feature>
<evidence type="ECO:0000313" key="14">
    <source>
        <dbReference type="Proteomes" id="UP001213623"/>
    </source>
</evidence>
<keyword evidence="6 10" id="KW-0812">Transmembrane</keyword>
<proteinExistence type="predicted"/>
<organism evidence="13 14">
    <name type="scientific">Malassezia nana</name>
    <dbReference type="NCBI Taxonomy" id="180528"/>
    <lineage>
        <taxon>Eukaryota</taxon>
        <taxon>Fungi</taxon>
        <taxon>Dikarya</taxon>
        <taxon>Basidiomycota</taxon>
        <taxon>Ustilaginomycotina</taxon>
        <taxon>Malasseziomycetes</taxon>
        <taxon>Malasseziales</taxon>
        <taxon>Malasseziaceae</taxon>
        <taxon>Malassezia</taxon>
    </lineage>
</organism>
<feature type="transmembrane region" description="Helical" evidence="10">
    <location>
        <begin position="314"/>
        <end position="332"/>
    </location>
</feature>
<feature type="chain" id="PRO_5042177096" description="RING-type E3 ubiquitin transferase" evidence="11">
    <location>
        <begin position="17"/>
        <end position="647"/>
    </location>
</feature>
<evidence type="ECO:0000256" key="6">
    <source>
        <dbReference type="ARBA" id="ARBA00022692"/>
    </source>
</evidence>
<evidence type="ECO:0000256" key="3">
    <source>
        <dbReference type="ARBA" id="ARBA00004906"/>
    </source>
</evidence>
<dbReference type="Pfam" id="PF11145">
    <property type="entry name" value="DUF2921"/>
    <property type="match status" value="2"/>
</dbReference>
<feature type="transmembrane region" description="Helical" evidence="10">
    <location>
        <begin position="545"/>
        <end position="562"/>
    </location>
</feature>
<dbReference type="EC" id="2.3.2.27" evidence="4"/>
<feature type="signal peptide" evidence="11">
    <location>
        <begin position="1"/>
        <end position="16"/>
    </location>
</feature>
<gene>
    <name evidence="13" type="ORF">MNAN1_002294</name>
</gene>
<dbReference type="GO" id="GO:0061630">
    <property type="term" value="F:ubiquitin protein ligase activity"/>
    <property type="evidence" value="ECO:0007669"/>
    <property type="project" value="UniProtKB-EC"/>
</dbReference>
<dbReference type="AlphaFoldDB" id="A0AAF0EKY1"/>
<evidence type="ECO:0000313" key="13">
    <source>
        <dbReference type="EMBL" id="WFD27298.1"/>
    </source>
</evidence>
<sequence>MALVLLVLSFLPYCMGTDDPRNIEHAIARTRREREELQGYMTHNATQQGNWSLPALPHDERLDAWLRSQEEIHKEPHAFFANVSGFYAGPLTTEEAHHVDQAQQRERGALVWVVPASPLQVDVSLVQVPVEESRVARLWGELTVHTHDTSGARAVTQVDLVGVYVPDTGQVYMVGMPQTSPQPLDIRNVLGMLPKHSVYRNDTYTACLDDLDHRLQHLQQMLDQGVSPPPLPTWSQAENNCSMQLYTQLQPSGSLADQARLDLEERELNAPTGLVLPRAPRLSLDLAGISSACGLYVSSQAMTGIARAQFWNDARYYVLGMLVVLLVQLGLMSKECERTQTHSDIARLSATSLFLQTVWDSFLSVAHLVLGFSMPGWLGHAMLAIGFMAGVLSMVFEYRLAVVVLRQYTQDRRDTVPQRAVSEADGESDLDSDMDEMDGPAWRSYLSFVRRRISVAWRTGRRNMLTLMATLGLLVVVLFVPDLFSILLIPVLFSYWLPQIVHNTRRQSTGLRTSTIVGMTLTRCYVPLYLFQYKYNLLLLPPSPYVWGLIGLLVVQMLVLLGQTRWGPRYFLPHTWRRSEQQWDWHPTPAALAALLQPDQAGTQDPASIDLGVCPICLMPNKEPAAAALPPRQPRWRKASSGMFLSY</sequence>
<keyword evidence="8 10" id="KW-1133">Transmembrane helix</keyword>
<feature type="transmembrane region" description="Helical" evidence="10">
    <location>
        <begin position="377"/>
        <end position="396"/>
    </location>
</feature>
<keyword evidence="9 10" id="KW-0472">Membrane</keyword>
<keyword evidence="5" id="KW-0808">Transferase</keyword>
<dbReference type="GO" id="GO:0012505">
    <property type="term" value="C:endomembrane system"/>
    <property type="evidence" value="ECO:0007669"/>
    <property type="project" value="UniProtKB-SubCell"/>
</dbReference>
<evidence type="ECO:0000256" key="1">
    <source>
        <dbReference type="ARBA" id="ARBA00000900"/>
    </source>
</evidence>
<evidence type="ECO:0000256" key="9">
    <source>
        <dbReference type="ARBA" id="ARBA00023136"/>
    </source>
</evidence>
<evidence type="ECO:0000256" key="8">
    <source>
        <dbReference type="ARBA" id="ARBA00022989"/>
    </source>
</evidence>
<comment type="catalytic activity">
    <reaction evidence="1">
        <text>S-ubiquitinyl-[E2 ubiquitin-conjugating enzyme]-L-cysteine + [acceptor protein]-L-lysine = [E2 ubiquitin-conjugating enzyme]-L-cysteine + N(6)-ubiquitinyl-[acceptor protein]-L-lysine.</text>
        <dbReference type="EC" id="2.3.2.27"/>
    </reaction>
</comment>
<keyword evidence="14" id="KW-1185">Reference proteome</keyword>
<keyword evidence="7" id="KW-0833">Ubl conjugation pathway</keyword>
<evidence type="ECO:0000256" key="2">
    <source>
        <dbReference type="ARBA" id="ARBA00004127"/>
    </source>
</evidence>
<reference evidence="13" key="1">
    <citation type="submission" date="2023-03" db="EMBL/GenBank/DDBJ databases">
        <title>Mating type loci evolution in Malassezia.</title>
        <authorList>
            <person name="Coelho M.A."/>
        </authorList>
    </citation>
    <scope>NUCLEOTIDE SEQUENCE</scope>
    <source>
        <strain evidence="13">CBS 9557</strain>
    </source>
</reference>
<keyword evidence="11" id="KW-0732">Signal</keyword>
<feature type="domain" description="SWEET-like" evidence="12">
    <location>
        <begin position="468"/>
        <end position="575"/>
    </location>
</feature>
<accession>A0AAF0EKY1</accession>
<feature type="domain" description="SWEET-like" evidence="12">
    <location>
        <begin position="312"/>
        <end position="412"/>
    </location>
</feature>
<dbReference type="EMBL" id="CP119895">
    <property type="protein sequence ID" value="WFD27298.1"/>
    <property type="molecule type" value="Genomic_DNA"/>
</dbReference>
<name>A0AAF0EKY1_9BASI</name>
<feature type="transmembrane region" description="Helical" evidence="10">
    <location>
        <begin position="353"/>
        <end position="371"/>
    </location>
</feature>
<evidence type="ECO:0000256" key="5">
    <source>
        <dbReference type="ARBA" id="ARBA00022679"/>
    </source>
</evidence>
<dbReference type="InterPro" id="IPR021319">
    <property type="entry name" value="DUF2921"/>
</dbReference>
<evidence type="ECO:0000256" key="11">
    <source>
        <dbReference type="SAM" id="SignalP"/>
    </source>
</evidence>
<dbReference type="Proteomes" id="UP001213623">
    <property type="component" value="Chromosome 4"/>
</dbReference>
<evidence type="ECO:0000259" key="12">
    <source>
        <dbReference type="Pfam" id="PF11145"/>
    </source>
</evidence>
<evidence type="ECO:0000256" key="4">
    <source>
        <dbReference type="ARBA" id="ARBA00012483"/>
    </source>
</evidence>